<feature type="domain" description="Endonuclease/exonuclease/phosphatase" evidence="1">
    <location>
        <begin position="11"/>
        <end position="238"/>
    </location>
</feature>
<dbReference type="SUPFAM" id="SSF56219">
    <property type="entry name" value="DNase I-like"/>
    <property type="match status" value="1"/>
</dbReference>
<reference evidence="2 3" key="1">
    <citation type="submission" date="2016-11" db="EMBL/GenBank/DDBJ databases">
        <authorList>
            <person name="Jaros S."/>
            <person name="Januszkiewicz K."/>
            <person name="Wedrychowicz H."/>
        </authorList>
    </citation>
    <scope>NUCLEOTIDE SEQUENCE [LARGE SCALE GENOMIC DNA]</scope>
    <source>
        <strain evidence="2 3">DSM 19436</strain>
    </source>
</reference>
<keyword evidence="3" id="KW-1185">Reference proteome</keyword>
<dbReference type="Pfam" id="PF03372">
    <property type="entry name" value="Exo_endo_phos"/>
    <property type="match status" value="1"/>
</dbReference>
<dbReference type="RefSeq" id="WP_175561899.1">
    <property type="nucleotide sequence ID" value="NZ_FQUP01000004.1"/>
</dbReference>
<evidence type="ECO:0000313" key="3">
    <source>
        <dbReference type="Proteomes" id="UP000184485"/>
    </source>
</evidence>
<dbReference type="PANTHER" id="PTHR14859">
    <property type="entry name" value="CALCOFLUOR WHITE HYPERSENSITIVE PROTEIN PRECURSOR"/>
    <property type="match status" value="1"/>
</dbReference>
<dbReference type="GO" id="GO:0004527">
    <property type="term" value="F:exonuclease activity"/>
    <property type="evidence" value="ECO:0007669"/>
    <property type="project" value="UniProtKB-KW"/>
</dbReference>
<keyword evidence="2" id="KW-0269">Exonuclease</keyword>
<name>A0A1M5IJ22_9HYPH</name>
<sequence>MTPGSPVVRILSYNVHSCIGTDGQLAPERIAAVIAESAPDIVLLQEVDVGRLRTGGLDQAHQIAEALAMQRHFHPALSLAEEHYGDAVLTRLPMTLVKAGALTGPRRLAGEPRGALRVSVEVEGHALTVVNTHLGLLPHEQAPQIRDLLGPFWAGDPALVGPVVLGGDFNAFPGTPSFRRIAQGWTNAYRRKPAGGRGATFPSLRPWLRLDHLWFRGPLRVSDAFVVASPLARRASDHLPLVADFEFAV</sequence>
<dbReference type="GO" id="GO:0016020">
    <property type="term" value="C:membrane"/>
    <property type="evidence" value="ECO:0007669"/>
    <property type="project" value="GOC"/>
</dbReference>
<dbReference type="AlphaFoldDB" id="A0A1M5IJ22"/>
<dbReference type="InterPro" id="IPR051916">
    <property type="entry name" value="GPI-anchor_lipid_remodeler"/>
</dbReference>
<dbReference type="GO" id="GO:0004519">
    <property type="term" value="F:endonuclease activity"/>
    <property type="evidence" value="ECO:0007669"/>
    <property type="project" value="UniProtKB-KW"/>
</dbReference>
<dbReference type="EMBL" id="FQUP01000004">
    <property type="protein sequence ID" value="SHG28348.1"/>
    <property type="molecule type" value="Genomic_DNA"/>
</dbReference>
<dbReference type="InterPro" id="IPR005135">
    <property type="entry name" value="Endo/exonuclease/phosphatase"/>
</dbReference>
<dbReference type="STRING" id="1122133.SAMN02745157_3908"/>
<dbReference type="InterPro" id="IPR036691">
    <property type="entry name" value="Endo/exonu/phosph_ase_sf"/>
</dbReference>
<keyword evidence="2" id="KW-0255">Endonuclease</keyword>
<proteinExistence type="predicted"/>
<dbReference type="PANTHER" id="PTHR14859:SF1">
    <property type="entry name" value="PGAP2-INTERACTING PROTEIN"/>
    <property type="match status" value="1"/>
</dbReference>
<keyword evidence="2" id="KW-0378">Hydrolase</keyword>
<organism evidence="2 3">
    <name type="scientific">Kaistia soli DSM 19436</name>
    <dbReference type="NCBI Taxonomy" id="1122133"/>
    <lineage>
        <taxon>Bacteria</taxon>
        <taxon>Pseudomonadati</taxon>
        <taxon>Pseudomonadota</taxon>
        <taxon>Alphaproteobacteria</taxon>
        <taxon>Hyphomicrobiales</taxon>
        <taxon>Kaistiaceae</taxon>
        <taxon>Kaistia</taxon>
    </lineage>
</organism>
<dbReference type="Proteomes" id="UP000184485">
    <property type="component" value="Unassembled WGS sequence"/>
</dbReference>
<keyword evidence="2" id="KW-0540">Nuclease</keyword>
<evidence type="ECO:0000313" key="2">
    <source>
        <dbReference type="EMBL" id="SHG28348.1"/>
    </source>
</evidence>
<accession>A0A1M5IJ22</accession>
<evidence type="ECO:0000259" key="1">
    <source>
        <dbReference type="Pfam" id="PF03372"/>
    </source>
</evidence>
<protein>
    <submittedName>
        <fullName evidence="2">Metal-dependent hydrolase, endonuclease/exonuclease/phosphatase family</fullName>
    </submittedName>
</protein>
<dbReference type="Gene3D" id="3.60.10.10">
    <property type="entry name" value="Endonuclease/exonuclease/phosphatase"/>
    <property type="match status" value="1"/>
</dbReference>
<gene>
    <name evidence="2" type="ORF">SAMN02745157_3908</name>
</gene>
<dbReference type="GO" id="GO:0006506">
    <property type="term" value="P:GPI anchor biosynthetic process"/>
    <property type="evidence" value="ECO:0007669"/>
    <property type="project" value="TreeGrafter"/>
</dbReference>